<dbReference type="Proteomes" id="UP001302812">
    <property type="component" value="Unassembled WGS sequence"/>
</dbReference>
<reference evidence="2" key="2">
    <citation type="submission" date="2023-05" db="EMBL/GenBank/DDBJ databases">
        <authorList>
            <consortium name="Lawrence Berkeley National Laboratory"/>
            <person name="Steindorff A."/>
            <person name="Hensen N."/>
            <person name="Bonometti L."/>
            <person name="Westerberg I."/>
            <person name="Brannstrom I.O."/>
            <person name="Guillou S."/>
            <person name="Cros-Aarteil S."/>
            <person name="Calhoun S."/>
            <person name="Haridas S."/>
            <person name="Kuo A."/>
            <person name="Mondo S."/>
            <person name="Pangilinan J."/>
            <person name="Riley R."/>
            <person name="Labutti K."/>
            <person name="Andreopoulos B."/>
            <person name="Lipzen A."/>
            <person name="Chen C."/>
            <person name="Yanf M."/>
            <person name="Daum C."/>
            <person name="Ng V."/>
            <person name="Clum A."/>
            <person name="Ohm R."/>
            <person name="Martin F."/>
            <person name="Silar P."/>
            <person name="Natvig D."/>
            <person name="Lalanne C."/>
            <person name="Gautier V."/>
            <person name="Ament-Velasquez S.L."/>
            <person name="Kruys A."/>
            <person name="Hutchinson M.I."/>
            <person name="Powell A.J."/>
            <person name="Barry K."/>
            <person name="Miller A.N."/>
            <person name="Grigoriev I.V."/>
            <person name="Debuchy R."/>
            <person name="Gladieux P."/>
            <person name="Thoren M.H."/>
            <person name="Johannesson H."/>
        </authorList>
    </citation>
    <scope>NUCLEOTIDE SEQUENCE</scope>
    <source>
        <strain evidence="2">CBS 508.74</strain>
    </source>
</reference>
<protein>
    <submittedName>
        <fullName evidence="2">Uncharacterized protein</fullName>
    </submittedName>
</protein>
<dbReference type="GeneID" id="89936590"/>
<evidence type="ECO:0000313" key="2">
    <source>
        <dbReference type="EMBL" id="KAK4107111.1"/>
    </source>
</evidence>
<evidence type="ECO:0000256" key="1">
    <source>
        <dbReference type="SAM" id="MobiDB-lite"/>
    </source>
</evidence>
<dbReference type="AlphaFoldDB" id="A0AAN6T7H9"/>
<dbReference type="EMBL" id="MU853382">
    <property type="protein sequence ID" value="KAK4107111.1"/>
    <property type="molecule type" value="Genomic_DNA"/>
</dbReference>
<reference evidence="2" key="1">
    <citation type="journal article" date="2023" name="Mol. Phylogenet. Evol.">
        <title>Genome-scale phylogeny and comparative genomics of the fungal order Sordariales.</title>
        <authorList>
            <person name="Hensen N."/>
            <person name="Bonometti L."/>
            <person name="Westerberg I."/>
            <person name="Brannstrom I.O."/>
            <person name="Guillou S."/>
            <person name="Cros-Aarteil S."/>
            <person name="Calhoun S."/>
            <person name="Haridas S."/>
            <person name="Kuo A."/>
            <person name="Mondo S."/>
            <person name="Pangilinan J."/>
            <person name="Riley R."/>
            <person name="LaButti K."/>
            <person name="Andreopoulos B."/>
            <person name="Lipzen A."/>
            <person name="Chen C."/>
            <person name="Yan M."/>
            <person name="Daum C."/>
            <person name="Ng V."/>
            <person name="Clum A."/>
            <person name="Steindorff A."/>
            <person name="Ohm R.A."/>
            <person name="Martin F."/>
            <person name="Silar P."/>
            <person name="Natvig D.O."/>
            <person name="Lalanne C."/>
            <person name="Gautier V."/>
            <person name="Ament-Velasquez S.L."/>
            <person name="Kruys A."/>
            <person name="Hutchinson M.I."/>
            <person name="Powell A.J."/>
            <person name="Barry K."/>
            <person name="Miller A.N."/>
            <person name="Grigoriev I.V."/>
            <person name="Debuchy R."/>
            <person name="Gladieux P."/>
            <person name="Hiltunen Thoren M."/>
            <person name="Johannesson H."/>
        </authorList>
    </citation>
    <scope>NUCLEOTIDE SEQUENCE</scope>
    <source>
        <strain evidence="2">CBS 508.74</strain>
    </source>
</reference>
<keyword evidence="3" id="KW-1185">Reference proteome</keyword>
<feature type="compositionally biased region" description="Basic residues" evidence="1">
    <location>
        <begin position="388"/>
        <end position="401"/>
    </location>
</feature>
<feature type="region of interest" description="Disordered" evidence="1">
    <location>
        <begin position="387"/>
        <end position="463"/>
    </location>
</feature>
<organism evidence="2 3">
    <name type="scientific">Canariomyces notabilis</name>
    <dbReference type="NCBI Taxonomy" id="2074819"/>
    <lineage>
        <taxon>Eukaryota</taxon>
        <taxon>Fungi</taxon>
        <taxon>Dikarya</taxon>
        <taxon>Ascomycota</taxon>
        <taxon>Pezizomycotina</taxon>
        <taxon>Sordariomycetes</taxon>
        <taxon>Sordariomycetidae</taxon>
        <taxon>Sordariales</taxon>
        <taxon>Chaetomiaceae</taxon>
        <taxon>Canariomyces</taxon>
    </lineage>
</organism>
<feature type="non-terminal residue" evidence="2">
    <location>
        <position position="463"/>
    </location>
</feature>
<dbReference type="RefSeq" id="XP_064664681.1">
    <property type="nucleotide sequence ID" value="XM_064812465.1"/>
</dbReference>
<comment type="caution">
    <text evidence="2">The sequence shown here is derived from an EMBL/GenBank/DDBJ whole genome shotgun (WGS) entry which is preliminary data.</text>
</comment>
<sequence length="463" mass="52131">MSTRRLEDFGGNALAYLGYLYLKVTKVPVADLISQLEGQVAGLHGVQPRVPSHRSVQSEEDEGQTQRQHDSRVGNPRRSQFIEPKDSPSLHIELWNPTTEYKPAQSSPANREWERRTATFFNNLPVSEEQWCQKRQTAQLYTADDVFRTVDCLVAGSLDPLRNDKCSSAEKSAFLVAAGDQGSVDALSSSAERAAALIATAEHSKHVAQFFSLVFMAECRVALFNGCSETSVYSAIRKFVEASGGKCNGDKTPALLLSTTLWVLQEQQRQFRRGLLHRGFELFFNEGTSLDFYIRCPKEPTSNARFTAKIPICEVPDEIQASLPLWLPFIVGIRNINQYSYTTICTALDVTLWSRDEDFQKWRDTYLSRTLVICHIKVDCPESELSRKLKTRQHHAKKRKRSPEPKNRTLRPNSIHRQESQFRATGAGQHGEPVFSRHDTSLAIRDSSTLEGEAETAPHSSQG</sequence>
<name>A0AAN6T7H9_9PEZI</name>
<gene>
    <name evidence="2" type="ORF">N656DRAFT_720758</name>
</gene>
<proteinExistence type="predicted"/>
<evidence type="ECO:0000313" key="3">
    <source>
        <dbReference type="Proteomes" id="UP001302812"/>
    </source>
</evidence>
<accession>A0AAN6T7H9</accession>
<feature type="region of interest" description="Disordered" evidence="1">
    <location>
        <begin position="44"/>
        <end position="86"/>
    </location>
</feature>